<organism evidence="1 2">
    <name type="scientific">Gigaspora margarita</name>
    <dbReference type="NCBI Taxonomy" id="4874"/>
    <lineage>
        <taxon>Eukaryota</taxon>
        <taxon>Fungi</taxon>
        <taxon>Fungi incertae sedis</taxon>
        <taxon>Mucoromycota</taxon>
        <taxon>Glomeromycotina</taxon>
        <taxon>Glomeromycetes</taxon>
        <taxon>Diversisporales</taxon>
        <taxon>Gigasporaceae</taxon>
        <taxon>Gigaspora</taxon>
    </lineage>
</organism>
<evidence type="ECO:0000313" key="1">
    <source>
        <dbReference type="EMBL" id="KAF0427437.1"/>
    </source>
</evidence>
<proteinExistence type="predicted"/>
<dbReference type="EMBL" id="WTPW01001591">
    <property type="protein sequence ID" value="KAF0427437.1"/>
    <property type="molecule type" value="Genomic_DNA"/>
</dbReference>
<dbReference type="AlphaFoldDB" id="A0A8H4A6D5"/>
<dbReference type="OrthoDB" id="2208992at2759"/>
<keyword evidence="2" id="KW-1185">Reference proteome</keyword>
<evidence type="ECO:0000313" key="2">
    <source>
        <dbReference type="Proteomes" id="UP000439903"/>
    </source>
</evidence>
<protein>
    <submittedName>
        <fullName evidence="1">Uncharacterized protein</fullName>
    </submittedName>
</protein>
<dbReference type="Proteomes" id="UP000439903">
    <property type="component" value="Unassembled WGS sequence"/>
</dbReference>
<reference evidence="1 2" key="1">
    <citation type="journal article" date="2019" name="Environ. Microbiol.">
        <title>At the nexus of three kingdoms: the genome of the mycorrhizal fungus Gigaspora margarita provides insights into plant, endobacterial and fungal interactions.</title>
        <authorList>
            <person name="Venice F."/>
            <person name="Ghignone S."/>
            <person name="Salvioli di Fossalunga A."/>
            <person name="Amselem J."/>
            <person name="Novero M."/>
            <person name="Xianan X."/>
            <person name="Sedzielewska Toro K."/>
            <person name="Morin E."/>
            <person name="Lipzen A."/>
            <person name="Grigoriev I.V."/>
            <person name="Henrissat B."/>
            <person name="Martin F.M."/>
            <person name="Bonfante P."/>
        </authorList>
    </citation>
    <scope>NUCLEOTIDE SEQUENCE [LARGE SCALE GENOMIC DNA]</scope>
    <source>
        <strain evidence="1 2">BEG34</strain>
    </source>
</reference>
<sequence length="116" mass="13165">MFIPKPTAIVLHLLAKNGPQTSKQLARHLPEFPQLKSKNYLKKYILKNMKLRDQLFKKKSRNPDLTKSTGDKAAYLWFVNNEKVDIEKYKKLPIGGGQLYPKRLPIGSGNGSGSQL</sequence>
<gene>
    <name evidence="1" type="ORF">F8M41_006055</name>
</gene>
<comment type="caution">
    <text evidence="1">The sequence shown here is derived from an EMBL/GenBank/DDBJ whole genome shotgun (WGS) entry which is preliminary data.</text>
</comment>
<accession>A0A8H4A6D5</accession>
<name>A0A8H4A6D5_GIGMA</name>